<keyword evidence="1" id="KW-1133">Transmembrane helix</keyword>
<organism evidence="2 3">
    <name type="scientific">Paenibacillus spiritus</name>
    <dbReference type="NCBI Taxonomy" id="2496557"/>
    <lineage>
        <taxon>Bacteria</taxon>
        <taxon>Bacillati</taxon>
        <taxon>Bacillota</taxon>
        <taxon>Bacilli</taxon>
        <taxon>Bacillales</taxon>
        <taxon>Paenibacillaceae</taxon>
        <taxon>Paenibacillus</taxon>
    </lineage>
</organism>
<feature type="transmembrane region" description="Helical" evidence="1">
    <location>
        <begin position="119"/>
        <end position="139"/>
    </location>
</feature>
<comment type="caution">
    <text evidence="2">The sequence shown here is derived from an EMBL/GenBank/DDBJ whole genome shotgun (WGS) entry which is preliminary data.</text>
</comment>
<accession>A0A5J5GIE8</accession>
<keyword evidence="1" id="KW-0472">Membrane</keyword>
<feature type="transmembrane region" description="Helical" evidence="1">
    <location>
        <begin position="165"/>
        <end position="184"/>
    </location>
</feature>
<dbReference type="RefSeq" id="WP_150456748.1">
    <property type="nucleotide sequence ID" value="NZ_VYKK01000004.1"/>
</dbReference>
<evidence type="ECO:0000313" key="2">
    <source>
        <dbReference type="EMBL" id="KAA9007458.1"/>
    </source>
</evidence>
<name>A0A5J5GIE8_9BACL</name>
<feature type="transmembrane region" description="Helical" evidence="1">
    <location>
        <begin position="87"/>
        <end position="107"/>
    </location>
</feature>
<gene>
    <name evidence="2" type="ORF">F4V43_02925</name>
</gene>
<keyword evidence="3" id="KW-1185">Reference proteome</keyword>
<evidence type="ECO:0000313" key="3">
    <source>
        <dbReference type="Proteomes" id="UP000367750"/>
    </source>
</evidence>
<feature type="transmembrane region" description="Helical" evidence="1">
    <location>
        <begin position="30"/>
        <end position="49"/>
    </location>
</feature>
<protein>
    <submittedName>
        <fullName evidence="2">Uncharacterized protein</fullName>
    </submittedName>
</protein>
<feature type="transmembrane region" description="Helical" evidence="1">
    <location>
        <begin position="6"/>
        <end position="23"/>
    </location>
</feature>
<dbReference type="OrthoDB" id="2601231at2"/>
<reference evidence="2 3" key="1">
    <citation type="submission" date="2019-09" db="EMBL/GenBank/DDBJ databases">
        <title>Bacillus ochoae sp. nov., Paenibacillus whitsoniae sp. nov., Paenibacillus spiritus sp. nov. Isolated from the Mars Exploration Rover during spacecraft assembly.</title>
        <authorList>
            <person name="Seuylemezian A."/>
            <person name="Vaishampayan P."/>
        </authorList>
    </citation>
    <scope>NUCLEOTIDE SEQUENCE [LARGE SCALE GENOMIC DNA]</scope>
    <source>
        <strain evidence="2 3">MER_111</strain>
    </source>
</reference>
<feature type="transmembrane region" description="Helical" evidence="1">
    <location>
        <begin position="55"/>
        <end position="75"/>
    </location>
</feature>
<feature type="transmembrane region" description="Helical" evidence="1">
    <location>
        <begin position="190"/>
        <end position="208"/>
    </location>
</feature>
<dbReference type="EMBL" id="VYKK01000004">
    <property type="protein sequence ID" value="KAA9007458.1"/>
    <property type="molecule type" value="Genomic_DNA"/>
</dbReference>
<keyword evidence="1" id="KW-0812">Transmembrane</keyword>
<dbReference type="AlphaFoldDB" id="A0A5J5GIE8"/>
<dbReference type="Proteomes" id="UP000367750">
    <property type="component" value="Unassembled WGS sequence"/>
</dbReference>
<sequence>MTQFVLFILFSIIEAFALFYLAFKIFKIDLYPKEMVFATFIMGFFSYFLRHDYNLIYVDITLQYTLAFCFLWMLFRIHPFFASIMVSMAYLAYMFLQSLLYLVMTWVGAFSIEGLDPMIPSYVLQVLSAITGVALGLFIEKKRKGFDFVPDKPDVRVQFSRRDRILFALSLPSLLFVLAIQYFASDLAEFFFLMPFSYAALLYGYMYLSYKKDRGDDEYFGA</sequence>
<evidence type="ECO:0000256" key="1">
    <source>
        <dbReference type="SAM" id="Phobius"/>
    </source>
</evidence>
<proteinExistence type="predicted"/>